<gene>
    <name evidence="1" type="ORF">AOB60_08010</name>
</gene>
<name>A0A2N8PI99_STRNR</name>
<accession>A0A2N8PI99</accession>
<proteinExistence type="predicted"/>
<dbReference type="Proteomes" id="UP000236047">
    <property type="component" value="Unassembled WGS sequence"/>
</dbReference>
<evidence type="ECO:0000313" key="2">
    <source>
        <dbReference type="Proteomes" id="UP000236047"/>
    </source>
</evidence>
<evidence type="ECO:0000313" key="1">
    <source>
        <dbReference type="EMBL" id="PNE40765.1"/>
    </source>
</evidence>
<comment type="caution">
    <text evidence="1">The sequence shown here is derived from an EMBL/GenBank/DDBJ whole genome shotgun (WGS) entry which is preliminary data.</text>
</comment>
<keyword evidence="2" id="KW-1185">Reference proteome</keyword>
<dbReference type="GeneID" id="79896028"/>
<reference evidence="2" key="1">
    <citation type="submission" date="2015-09" db="EMBL/GenBank/DDBJ databases">
        <authorList>
            <person name="Graham D.E."/>
            <person name="Mahan K.M."/>
            <person name="Klingeman D.M."/>
            <person name="Fida T."/>
            <person name="Giannone R.J."/>
            <person name="Hettich R.L."/>
            <person name="Parry R.J."/>
            <person name="Spain J.C."/>
        </authorList>
    </citation>
    <scope>NUCLEOTIDE SEQUENCE [LARGE SCALE GENOMIC DNA]</scope>
    <source>
        <strain evidence="2">JCM 4701</strain>
    </source>
</reference>
<dbReference type="EMBL" id="LJSN01000002">
    <property type="protein sequence ID" value="PNE40765.1"/>
    <property type="molecule type" value="Genomic_DNA"/>
</dbReference>
<dbReference type="RefSeq" id="WP_073446997.1">
    <property type="nucleotide sequence ID" value="NZ_CP070326.1"/>
</dbReference>
<organism evidence="1 2">
    <name type="scientific">Streptomyces noursei</name>
    <name type="common">Streptomyces albulus</name>
    <dbReference type="NCBI Taxonomy" id="1971"/>
    <lineage>
        <taxon>Bacteria</taxon>
        <taxon>Bacillati</taxon>
        <taxon>Actinomycetota</taxon>
        <taxon>Actinomycetes</taxon>
        <taxon>Kitasatosporales</taxon>
        <taxon>Streptomycetaceae</taxon>
        <taxon>Streptomyces</taxon>
    </lineage>
</organism>
<protein>
    <submittedName>
        <fullName evidence="1">Uncharacterized protein</fullName>
    </submittedName>
</protein>
<dbReference type="AlphaFoldDB" id="A0A2N8PI99"/>
<sequence>MSTETTEELAAEIRRSWEHFRTATVRIAELQTAMWGDYAELMTGLLNGKPTWSDVNRAYWQFVGGEGVKFASALSGLGIDYARSVAELTREHEQRLCEQLRASAPEAVSDDRPGGGGGAKAGPSPRSRGTKR</sequence>